<comment type="similarity">
    <text evidence="6 7">Belongs to the RNA methyltransferase RlmH family.</text>
</comment>
<evidence type="ECO:0000256" key="7">
    <source>
        <dbReference type="HAMAP-Rule" id="MF_00658"/>
    </source>
</evidence>
<evidence type="ECO:0000256" key="4">
    <source>
        <dbReference type="ARBA" id="ARBA00022679"/>
    </source>
</evidence>
<dbReference type="InterPro" id="IPR029026">
    <property type="entry name" value="tRNA_m1G_MTases_N"/>
</dbReference>
<keyword evidence="4 7" id="KW-0808">Transferase</keyword>
<evidence type="ECO:0000256" key="5">
    <source>
        <dbReference type="ARBA" id="ARBA00022691"/>
    </source>
</evidence>
<dbReference type="STRING" id="1838280.A6M21_12260"/>
<evidence type="ECO:0000256" key="6">
    <source>
        <dbReference type="ARBA" id="ARBA00038303"/>
    </source>
</evidence>
<dbReference type="PANTHER" id="PTHR33603:SF1">
    <property type="entry name" value="RIBOSOMAL RNA LARGE SUBUNIT METHYLTRANSFERASE H"/>
    <property type="match status" value="1"/>
</dbReference>
<comment type="function">
    <text evidence="7">Specifically methylates the pseudouridine at position 1915 (m3Psi1915) in 23S rRNA.</text>
</comment>
<protein>
    <recommendedName>
        <fullName evidence="7">Ribosomal RNA large subunit methyltransferase H</fullName>
        <ecNumber evidence="7">2.1.1.177</ecNumber>
    </recommendedName>
    <alternativeName>
        <fullName evidence="7">23S rRNA (pseudouridine1915-N3)-methyltransferase</fullName>
    </alternativeName>
    <alternativeName>
        <fullName evidence="7">23S rRNA m3Psi1915 methyltransferase</fullName>
    </alternativeName>
    <alternativeName>
        <fullName evidence="7">rRNA (pseudouridine-N3-)-methyltransferase RlmH</fullName>
    </alternativeName>
</protein>
<organism evidence="8 9">
    <name type="scientific">Desulfotomaculum copahuensis</name>
    <dbReference type="NCBI Taxonomy" id="1838280"/>
    <lineage>
        <taxon>Bacteria</taxon>
        <taxon>Bacillati</taxon>
        <taxon>Bacillota</taxon>
        <taxon>Clostridia</taxon>
        <taxon>Eubacteriales</taxon>
        <taxon>Desulfotomaculaceae</taxon>
        <taxon>Desulfotomaculum</taxon>
    </lineage>
</organism>
<keyword evidence="2 7" id="KW-0698">rRNA processing</keyword>
<dbReference type="EMBL" id="LYVF01000171">
    <property type="protein sequence ID" value="OAT80874.1"/>
    <property type="molecule type" value="Genomic_DNA"/>
</dbReference>
<name>A0A1B7LDC5_9FIRM</name>
<dbReference type="PANTHER" id="PTHR33603">
    <property type="entry name" value="METHYLTRANSFERASE"/>
    <property type="match status" value="1"/>
</dbReference>
<dbReference type="AlphaFoldDB" id="A0A1B7LDC5"/>
<dbReference type="HAMAP" id="MF_00658">
    <property type="entry name" value="23SrRNA_methyltr_H"/>
    <property type="match status" value="1"/>
</dbReference>
<evidence type="ECO:0000256" key="2">
    <source>
        <dbReference type="ARBA" id="ARBA00022552"/>
    </source>
</evidence>
<dbReference type="GO" id="GO:0070038">
    <property type="term" value="F:rRNA (pseudouridine-N3-)-methyltransferase activity"/>
    <property type="evidence" value="ECO:0007669"/>
    <property type="project" value="UniProtKB-UniRule"/>
</dbReference>
<dbReference type="Gene3D" id="3.40.1280.10">
    <property type="match status" value="1"/>
</dbReference>
<feature type="binding site" evidence="7">
    <location>
        <position position="76"/>
    </location>
    <ligand>
        <name>S-adenosyl-L-methionine</name>
        <dbReference type="ChEBI" id="CHEBI:59789"/>
    </ligand>
</feature>
<keyword evidence="9" id="KW-1185">Reference proteome</keyword>
<feature type="binding site" evidence="7">
    <location>
        <position position="108"/>
    </location>
    <ligand>
        <name>S-adenosyl-L-methionine</name>
        <dbReference type="ChEBI" id="CHEBI:59789"/>
    </ligand>
</feature>
<comment type="subunit">
    <text evidence="7">Homodimer.</text>
</comment>
<gene>
    <name evidence="7" type="primary">rlmH</name>
    <name evidence="8" type="ORF">A6M21_12260</name>
</gene>
<evidence type="ECO:0000313" key="9">
    <source>
        <dbReference type="Proteomes" id="UP000078532"/>
    </source>
</evidence>
<dbReference type="SUPFAM" id="SSF75217">
    <property type="entry name" value="alpha/beta knot"/>
    <property type="match status" value="1"/>
</dbReference>
<evidence type="ECO:0000256" key="1">
    <source>
        <dbReference type="ARBA" id="ARBA00022490"/>
    </source>
</evidence>
<keyword evidence="1 7" id="KW-0963">Cytoplasm</keyword>
<dbReference type="CDD" id="cd18081">
    <property type="entry name" value="RlmH-like"/>
    <property type="match status" value="1"/>
</dbReference>
<dbReference type="PIRSF" id="PIRSF004505">
    <property type="entry name" value="MT_bac"/>
    <property type="match status" value="1"/>
</dbReference>
<dbReference type="InterPro" id="IPR003742">
    <property type="entry name" value="RlmH-like"/>
</dbReference>
<dbReference type="RefSeq" id="WP_066669322.1">
    <property type="nucleotide sequence ID" value="NZ_LYVF01000171.1"/>
</dbReference>
<dbReference type="InterPro" id="IPR029028">
    <property type="entry name" value="Alpha/beta_knot_MTases"/>
</dbReference>
<feature type="binding site" evidence="7">
    <location>
        <begin position="127"/>
        <end position="132"/>
    </location>
    <ligand>
        <name>S-adenosyl-L-methionine</name>
        <dbReference type="ChEBI" id="CHEBI:59789"/>
    </ligand>
</feature>
<dbReference type="OrthoDB" id="9806643at2"/>
<evidence type="ECO:0000313" key="8">
    <source>
        <dbReference type="EMBL" id="OAT80874.1"/>
    </source>
</evidence>
<dbReference type="EC" id="2.1.1.177" evidence="7"/>
<comment type="caution">
    <text evidence="8">The sequence shown here is derived from an EMBL/GenBank/DDBJ whole genome shotgun (WGS) entry which is preliminary data.</text>
</comment>
<proteinExistence type="inferred from homology"/>
<dbReference type="Pfam" id="PF02590">
    <property type="entry name" value="SPOUT_MTase"/>
    <property type="match status" value="1"/>
</dbReference>
<dbReference type="Proteomes" id="UP000078532">
    <property type="component" value="Unassembled WGS sequence"/>
</dbReference>
<accession>A0A1B7LDC5</accession>
<reference evidence="8 9" key="1">
    <citation type="submission" date="2016-04" db="EMBL/GenBank/DDBJ databases">
        <authorList>
            <person name="Evans L.H."/>
            <person name="Alamgir A."/>
            <person name="Owens N."/>
            <person name="Weber N.D."/>
            <person name="Virtaneva K."/>
            <person name="Barbian K."/>
            <person name="Babar A."/>
            <person name="Rosenke K."/>
        </authorList>
    </citation>
    <scope>NUCLEOTIDE SEQUENCE [LARGE SCALE GENOMIC DNA]</scope>
    <source>
        <strain evidence="8 9">LMa1</strain>
    </source>
</reference>
<keyword evidence="5 7" id="KW-0949">S-adenosyl-L-methionine</keyword>
<sequence length="159" mass="18068">MHITLLCVGRLKERYWERAQAEYIKRLRAHTRLDVVEVAEEPFPPDITAAAAAAVMEREGERLLRRLHGRDCVLALDREGTMLSSPELADMLAGLALDGKSSLAFITGGSLGLAPRVTEAAHLRLSFSRLTFPHQLMRIILLEQIYRAFKINRHEPYHR</sequence>
<keyword evidence="3 7" id="KW-0489">Methyltransferase</keyword>
<comment type="subcellular location">
    <subcellularLocation>
        <location evidence="7">Cytoplasm</location>
    </subcellularLocation>
</comment>
<dbReference type="NCBIfam" id="NF000985">
    <property type="entry name" value="PRK00103.1-3"/>
    <property type="match status" value="1"/>
</dbReference>
<comment type="catalytic activity">
    <reaction evidence="7">
        <text>pseudouridine(1915) in 23S rRNA + S-adenosyl-L-methionine = N(3)-methylpseudouridine(1915) in 23S rRNA + S-adenosyl-L-homocysteine + H(+)</text>
        <dbReference type="Rhea" id="RHEA:42752"/>
        <dbReference type="Rhea" id="RHEA-COMP:10221"/>
        <dbReference type="Rhea" id="RHEA-COMP:10222"/>
        <dbReference type="ChEBI" id="CHEBI:15378"/>
        <dbReference type="ChEBI" id="CHEBI:57856"/>
        <dbReference type="ChEBI" id="CHEBI:59789"/>
        <dbReference type="ChEBI" id="CHEBI:65314"/>
        <dbReference type="ChEBI" id="CHEBI:74486"/>
        <dbReference type="EC" id="2.1.1.177"/>
    </reaction>
</comment>
<evidence type="ECO:0000256" key="3">
    <source>
        <dbReference type="ARBA" id="ARBA00022603"/>
    </source>
</evidence>
<dbReference type="GO" id="GO:0005737">
    <property type="term" value="C:cytoplasm"/>
    <property type="evidence" value="ECO:0007669"/>
    <property type="project" value="UniProtKB-SubCell"/>
</dbReference>